<feature type="domain" description="Reverse transcriptase Ty1/copia-type" evidence="1">
    <location>
        <begin position="24"/>
        <end position="125"/>
    </location>
</feature>
<dbReference type="KEGG" id="qsa:O6P43_005907"/>
<name>A0AAD7Q763_QUISA</name>
<organism evidence="2 3">
    <name type="scientific">Quillaja saponaria</name>
    <name type="common">Soap bark tree</name>
    <dbReference type="NCBI Taxonomy" id="32244"/>
    <lineage>
        <taxon>Eukaryota</taxon>
        <taxon>Viridiplantae</taxon>
        <taxon>Streptophyta</taxon>
        <taxon>Embryophyta</taxon>
        <taxon>Tracheophyta</taxon>
        <taxon>Spermatophyta</taxon>
        <taxon>Magnoliopsida</taxon>
        <taxon>eudicotyledons</taxon>
        <taxon>Gunneridae</taxon>
        <taxon>Pentapetalae</taxon>
        <taxon>rosids</taxon>
        <taxon>fabids</taxon>
        <taxon>Fabales</taxon>
        <taxon>Quillajaceae</taxon>
        <taxon>Quillaja</taxon>
    </lineage>
</organism>
<protein>
    <submittedName>
        <fullName evidence="2">Retrovirus-related Pol polyprotein from transposon TNT 1-94</fullName>
    </submittedName>
</protein>
<keyword evidence="3" id="KW-1185">Reference proteome</keyword>
<gene>
    <name evidence="2" type="ORF">O6P43_005907</name>
</gene>
<dbReference type="Pfam" id="PF07727">
    <property type="entry name" value="RVT_2"/>
    <property type="match status" value="1"/>
</dbReference>
<proteinExistence type="predicted"/>
<comment type="caution">
    <text evidence="2">The sequence shown here is derived from an EMBL/GenBank/DDBJ whole genome shotgun (WGS) entry which is preliminary data.</text>
</comment>
<dbReference type="Proteomes" id="UP001163823">
    <property type="component" value="Chromosome 3"/>
</dbReference>
<reference evidence="2" key="1">
    <citation type="journal article" date="2023" name="Science">
        <title>Elucidation of the pathway for biosynthesis of saponin adjuvants from the soapbark tree.</title>
        <authorList>
            <person name="Reed J."/>
            <person name="Orme A."/>
            <person name="El-Demerdash A."/>
            <person name="Owen C."/>
            <person name="Martin L.B.B."/>
            <person name="Misra R.C."/>
            <person name="Kikuchi S."/>
            <person name="Rejzek M."/>
            <person name="Martin A.C."/>
            <person name="Harkess A."/>
            <person name="Leebens-Mack J."/>
            <person name="Louveau T."/>
            <person name="Stephenson M.J."/>
            <person name="Osbourn A."/>
        </authorList>
    </citation>
    <scope>NUCLEOTIDE SEQUENCE</scope>
    <source>
        <strain evidence="2">S10</strain>
    </source>
</reference>
<dbReference type="InterPro" id="IPR013103">
    <property type="entry name" value="RVT_2"/>
</dbReference>
<dbReference type="AlphaFoldDB" id="A0AAD7Q763"/>
<evidence type="ECO:0000313" key="2">
    <source>
        <dbReference type="EMBL" id="KAJ7976082.1"/>
    </source>
</evidence>
<accession>A0AAD7Q763</accession>
<evidence type="ECO:0000313" key="3">
    <source>
        <dbReference type="Proteomes" id="UP001163823"/>
    </source>
</evidence>
<dbReference type="EMBL" id="JARAOO010000003">
    <property type="protein sequence ID" value="KAJ7976082.1"/>
    <property type="molecule type" value="Genomic_DNA"/>
</dbReference>
<sequence length="137" mass="15531">MSEALKHSGWRDAMDEKMRAFKDNDTWELVKLPLGKSVGCRLVFTVKVHSDGSIDQLKARSVAKGYSQVYDIDYSETFSPVAKITSVRVFISLAAIFNWPLHQLDIKNTFLRGDLDEEVSMEQPSRECCSGEIWLGL</sequence>
<evidence type="ECO:0000259" key="1">
    <source>
        <dbReference type="Pfam" id="PF07727"/>
    </source>
</evidence>